<evidence type="ECO:0000313" key="1">
    <source>
        <dbReference type="EMBL" id="MCY9611211.1"/>
    </source>
</evidence>
<organism evidence="2 3">
    <name type="scientific">Paenibacillus thiaminolyticus</name>
    <name type="common">Bacillus thiaminolyticus</name>
    <dbReference type="NCBI Taxonomy" id="49283"/>
    <lineage>
        <taxon>Bacteria</taxon>
        <taxon>Bacillati</taxon>
        <taxon>Bacillota</taxon>
        <taxon>Bacilli</taxon>
        <taxon>Bacillales</taxon>
        <taxon>Paenibacillaceae</taxon>
        <taxon>Paenibacillus</taxon>
    </lineage>
</organism>
<evidence type="ECO:0000313" key="3">
    <source>
        <dbReference type="Proteomes" id="UP000315377"/>
    </source>
</evidence>
<dbReference type="EMBL" id="CP041405">
    <property type="protein sequence ID" value="QDM42747.1"/>
    <property type="molecule type" value="Genomic_DNA"/>
</dbReference>
<protein>
    <submittedName>
        <fullName evidence="2">Uncharacterized protein</fullName>
    </submittedName>
</protein>
<gene>
    <name evidence="2" type="ORF">FLT43_03985</name>
    <name evidence="1" type="ORF">M5W83_29120</name>
</gene>
<dbReference type="AlphaFoldDB" id="A0AAP9DRJ9"/>
<name>A0AAP9DRJ9_PANTH</name>
<reference evidence="1 4" key="2">
    <citation type="submission" date="2022-05" db="EMBL/GenBank/DDBJ databases">
        <title>Genome Sequencing of Bee-Associated Microbes.</title>
        <authorList>
            <person name="Dunlap C."/>
        </authorList>
    </citation>
    <scope>NUCLEOTIDE SEQUENCE [LARGE SCALE GENOMIC DNA]</scope>
    <source>
        <strain evidence="1 4">NRRL B-14613</strain>
    </source>
</reference>
<dbReference type="Proteomes" id="UP001209276">
    <property type="component" value="Unassembled WGS sequence"/>
</dbReference>
<accession>A0AAP9DRJ9</accession>
<evidence type="ECO:0000313" key="2">
    <source>
        <dbReference type="EMBL" id="QDM42747.1"/>
    </source>
</evidence>
<dbReference type="RefSeq" id="WP_087441685.1">
    <property type="nucleotide sequence ID" value="NZ_CABMNB010000022.1"/>
</dbReference>
<dbReference type="GeneID" id="76995132"/>
<evidence type="ECO:0000313" key="4">
    <source>
        <dbReference type="Proteomes" id="UP001209276"/>
    </source>
</evidence>
<keyword evidence="4" id="KW-1185">Reference proteome</keyword>
<proteinExistence type="predicted"/>
<dbReference type="Proteomes" id="UP000315377">
    <property type="component" value="Chromosome"/>
</dbReference>
<reference evidence="2 3" key="1">
    <citation type="submission" date="2019-07" db="EMBL/GenBank/DDBJ databases">
        <title>Paenibacillus thiaminolyticus NRRL B-4156.</title>
        <authorList>
            <person name="Hehnly C."/>
            <person name="Zhang L."/>
        </authorList>
    </citation>
    <scope>NUCLEOTIDE SEQUENCE [LARGE SCALE GENOMIC DNA]</scope>
    <source>
        <strain evidence="2 3">NRRL B-4156</strain>
    </source>
</reference>
<dbReference type="EMBL" id="JAMDMM010000092">
    <property type="protein sequence ID" value="MCY9611211.1"/>
    <property type="molecule type" value="Genomic_DNA"/>
</dbReference>
<sequence length="76" mass="8372">MLFIILSVIGIILWKTGNAKMRIAIAYTAMGLATAAFLYTASQFNTSQNNSVVVQSEGVIEGDINDHKHEKQQYVP</sequence>